<evidence type="ECO:0000313" key="4">
    <source>
        <dbReference type="Proteomes" id="UP000199125"/>
    </source>
</evidence>
<dbReference type="EMBL" id="FNXG01000004">
    <property type="protein sequence ID" value="SEI05239.1"/>
    <property type="molecule type" value="Genomic_DNA"/>
</dbReference>
<feature type="transmembrane region" description="Helical" evidence="2">
    <location>
        <begin position="125"/>
        <end position="143"/>
    </location>
</feature>
<keyword evidence="2" id="KW-0472">Membrane</keyword>
<feature type="transmembrane region" description="Helical" evidence="2">
    <location>
        <begin position="6"/>
        <end position="23"/>
    </location>
</feature>
<sequence length="479" mass="52187">MPSSPVALIALALWLPLTFVLFARLSPQRALLVSVLGGYLFLPPLVAFDVPLMPVLDKLAIPAIGAYLAAWMIRGERAPLFGAGPWAGLCVALILAGGFGTALTNSDPRFVGGGLVLPGLTLRDGVSMLINIMPPLLIWALGVRYVRSARDLREVLGVLVAAMLIYSVPMLIEVRLSPQMNVWVYGFFQHSFEQMMRSGGFRPIVFLEHGIWVALMTYMGAHAAAMLTRLSPPESRGRMLGVLLYLLVMVVLCRTLAAWLYMGVFIPLILMAPSRLIGRAAALMAVAVVCYPLLRLYGLVPIDWMLDMAGKVSAERAFSLKYRFDNEWVLLQHVQIRPFFGWGEWNRNHVFDIDGTILTVTDGEWIVVMSARGIVGFVGRFGLLAVAVLRGVQVARRMTGQGGAGQAPLLLTGAALMLSINMVDLIPNATMTPLTWLLAGALTGAARFSKAPSTEERLEDDAAPDHDSGPDSRPQRTLI</sequence>
<feature type="transmembrane region" description="Helical" evidence="2">
    <location>
        <begin position="30"/>
        <end position="47"/>
    </location>
</feature>
<accession>A0A1H6MT93</accession>
<keyword evidence="2" id="KW-1133">Transmembrane helix</keyword>
<dbReference type="Proteomes" id="UP000199125">
    <property type="component" value="Unassembled WGS sequence"/>
</dbReference>
<reference evidence="4" key="1">
    <citation type="submission" date="2016-10" db="EMBL/GenBank/DDBJ databases">
        <authorList>
            <person name="Varghese N."/>
            <person name="Submissions S."/>
        </authorList>
    </citation>
    <scope>NUCLEOTIDE SEQUENCE [LARGE SCALE GENOMIC DNA]</scope>
    <source>
        <strain evidence="4">DSM 11593</strain>
    </source>
</reference>
<feature type="transmembrane region" description="Helical" evidence="2">
    <location>
        <begin position="276"/>
        <end position="298"/>
    </location>
</feature>
<evidence type="ECO:0008006" key="5">
    <source>
        <dbReference type="Google" id="ProtNLM"/>
    </source>
</evidence>
<feature type="transmembrane region" description="Helical" evidence="2">
    <location>
        <begin position="155"/>
        <end position="172"/>
    </location>
</feature>
<evidence type="ECO:0000256" key="2">
    <source>
        <dbReference type="SAM" id="Phobius"/>
    </source>
</evidence>
<feature type="transmembrane region" description="Helical" evidence="2">
    <location>
        <begin position="211"/>
        <end position="230"/>
    </location>
</feature>
<organism evidence="3 4">
    <name type="scientific">Paracoccus alkenifer</name>
    <dbReference type="NCBI Taxonomy" id="65735"/>
    <lineage>
        <taxon>Bacteria</taxon>
        <taxon>Pseudomonadati</taxon>
        <taxon>Pseudomonadota</taxon>
        <taxon>Alphaproteobacteria</taxon>
        <taxon>Rhodobacterales</taxon>
        <taxon>Paracoccaceae</taxon>
        <taxon>Paracoccus</taxon>
    </lineage>
</organism>
<proteinExistence type="predicted"/>
<keyword evidence="2" id="KW-0812">Transmembrane</keyword>
<evidence type="ECO:0000313" key="3">
    <source>
        <dbReference type="EMBL" id="SEI05239.1"/>
    </source>
</evidence>
<feature type="transmembrane region" description="Helical" evidence="2">
    <location>
        <begin position="59"/>
        <end position="74"/>
    </location>
</feature>
<feature type="region of interest" description="Disordered" evidence="1">
    <location>
        <begin position="450"/>
        <end position="479"/>
    </location>
</feature>
<feature type="transmembrane region" description="Helical" evidence="2">
    <location>
        <begin position="242"/>
        <end position="270"/>
    </location>
</feature>
<dbReference type="RefSeq" id="WP_218139124.1">
    <property type="nucleotide sequence ID" value="NZ_FNXG01000004.1"/>
</dbReference>
<gene>
    <name evidence="3" type="ORF">SAMN04488075_2498</name>
</gene>
<dbReference type="AlphaFoldDB" id="A0A1H6MT93"/>
<name>A0A1H6MT93_9RHOB</name>
<keyword evidence="4" id="KW-1185">Reference proteome</keyword>
<protein>
    <recommendedName>
        <fullName evidence="5">O-antigen ligase like membrane protein</fullName>
    </recommendedName>
</protein>
<feature type="compositionally biased region" description="Basic and acidic residues" evidence="1">
    <location>
        <begin position="463"/>
        <end position="479"/>
    </location>
</feature>
<evidence type="ECO:0000256" key="1">
    <source>
        <dbReference type="SAM" id="MobiDB-lite"/>
    </source>
</evidence>
<dbReference type="STRING" id="65735.SAMN04488075_2498"/>
<feature type="transmembrane region" description="Helical" evidence="2">
    <location>
        <begin position="86"/>
        <end position="105"/>
    </location>
</feature>